<keyword evidence="1" id="KW-0812">Transmembrane</keyword>
<feature type="transmembrane region" description="Helical" evidence="1">
    <location>
        <begin position="498"/>
        <end position="517"/>
    </location>
</feature>
<dbReference type="GO" id="GO:0004713">
    <property type="term" value="F:protein tyrosine kinase activity"/>
    <property type="evidence" value="ECO:0007669"/>
    <property type="project" value="TreeGrafter"/>
</dbReference>
<comment type="caution">
    <text evidence="3">The sequence shown here is derived from an EMBL/GenBank/DDBJ whole genome shotgun (WGS) entry which is preliminary data.</text>
</comment>
<dbReference type="GO" id="GO:0005886">
    <property type="term" value="C:plasma membrane"/>
    <property type="evidence" value="ECO:0007669"/>
    <property type="project" value="TreeGrafter"/>
</dbReference>
<dbReference type="PANTHER" id="PTHR32309">
    <property type="entry name" value="TYROSINE-PROTEIN KINASE"/>
    <property type="match status" value="1"/>
</dbReference>
<feature type="transmembrane region" description="Helical" evidence="1">
    <location>
        <begin position="24"/>
        <end position="44"/>
    </location>
</feature>
<proteinExistence type="predicted"/>
<name>A0A3D8HEC2_9BACT</name>
<reference evidence="2 5" key="2">
    <citation type="submission" date="2020-08" db="EMBL/GenBank/DDBJ databases">
        <title>Genome public.</title>
        <authorList>
            <person name="Liu C."/>
            <person name="Sun Q."/>
        </authorList>
    </citation>
    <scope>NUCLEOTIDE SEQUENCE [LARGE SCALE GENOMIC DNA]</scope>
    <source>
        <strain evidence="2 5">426_9</strain>
    </source>
</reference>
<keyword evidence="1" id="KW-1133">Transmembrane helix</keyword>
<dbReference type="Proteomes" id="UP000629596">
    <property type="component" value="Unassembled WGS sequence"/>
</dbReference>
<keyword evidence="5" id="KW-1185">Reference proteome</keyword>
<dbReference type="EMBL" id="JACRTI010000019">
    <property type="protein sequence ID" value="MBC8601959.1"/>
    <property type="molecule type" value="Genomic_DNA"/>
</dbReference>
<evidence type="ECO:0000313" key="5">
    <source>
        <dbReference type="Proteomes" id="UP000629596"/>
    </source>
</evidence>
<evidence type="ECO:0000313" key="2">
    <source>
        <dbReference type="EMBL" id="MBC8601959.1"/>
    </source>
</evidence>
<dbReference type="PANTHER" id="PTHR32309:SF13">
    <property type="entry name" value="FERRIC ENTEROBACTIN TRANSPORT PROTEIN FEPE"/>
    <property type="match status" value="1"/>
</dbReference>
<dbReference type="RefSeq" id="WP_115499463.1">
    <property type="nucleotide sequence ID" value="NZ_JACRTI010000019.1"/>
</dbReference>
<dbReference type="AlphaFoldDB" id="A0A3D8HEC2"/>
<dbReference type="InterPro" id="IPR050445">
    <property type="entry name" value="Bact_polysacc_biosynth/exp"/>
</dbReference>
<sequence length="533" mass="60788">MESIQQDNETINLKKIIIYYFRHWRCFVVAGIISLIPALLYLILVPRTYEMMTKILLLEDKGTSSSGLNIGDASGLMKTFGLGGISGGSFNMDDEMAKLMSTTTLQDVVLKLGLNVAYYKPNAYKYKMYEDTPLLLSADSLTQKNLESPITFNVDIDKTGKVKVVAKNEDGKKHFEFNSLPAEIKMEEGSFLLSFREDEIKPLSLKLEISPSIWVAQDLSESLLFDEFAKNANVVEISCTDYEKKRGLDLLRTLVDVYNSQEDSIKKAEGGKSVRFLDERLNAVVADLTDIEVNIERYKLKNKMTDIEYDVQFYADQMKELQMKIIELEAQTRLVDLLDAYVKDPQNKYNLVPILLASGEGENSSKSVSSYNEALLERLRLMQSTKGDNPLIGQMNKQVDQLRESVFLSIDNAKKSLNLTLDDLKGKEKIIMDKMGVVPTLEREYVDFRRQQEIYQALYLILLQKREDFMLSIGESKDRARIVEAAYVKKKSIAPRKLYALIGMIIFTMVVPVAFLFGKEQFVALKKEYKETK</sequence>
<evidence type="ECO:0000313" key="3">
    <source>
        <dbReference type="EMBL" id="RDU49296.1"/>
    </source>
</evidence>
<evidence type="ECO:0000256" key="1">
    <source>
        <dbReference type="SAM" id="Phobius"/>
    </source>
</evidence>
<accession>A0A3D8HEC2</accession>
<dbReference type="EMBL" id="QREV01000019">
    <property type="protein sequence ID" value="RDU49296.1"/>
    <property type="molecule type" value="Genomic_DNA"/>
</dbReference>
<keyword evidence="3" id="KW-0418">Kinase</keyword>
<organism evidence="3 4">
    <name type="scientific">Parabacteroides acidifaciens</name>
    <dbReference type="NCBI Taxonomy" id="2290935"/>
    <lineage>
        <taxon>Bacteria</taxon>
        <taxon>Pseudomonadati</taxon>
        <taxon>Bacteroidota</taxon>
        <taxon>Bacteroidia</taxon>
        <taxon>Bacteroidales</taxon>
        <taxon>Tannerellaceae</taxon>
        <taxon>Parabacteroides</taxon>
    </lineage>
</organism>
<keyword evidence="3" id="KW-0808">Transferase</keyword>
<protein>
    <submittedName>
        <fullName evidence="3">Tyrosine protein kinase</fullName>
    </submittedName>
</protein>
<gene>
    <name evidence="3" type="ORF">DWU89_09780</name>
    <name evidence="2" type="ORF">H8784_09550</name>
</gene>
<keyword evidence="1" id="KW-0472">Membrane</keyword>
<dbReference type="Proteomes" id="UP000256321">
    <property type="component" value="Unassembled WGS sequence"/>
</dbReference>
<evidence type="ECO:0000313" key="4">
    <source>
        <dbReference type="Proteomes" id="UP000256321"/>
    </source>
</evidence>
<reference evidence="3 4" key="1">
    <citation type="submission" date="2018-07" db="EMBL/GenBank/DDBJ databases">
        <title>Parabacteroides acidifaciens nov. sp., isolated from human feces.</title>
        <authorList>
            <person name="Wang Y.J."/>
        </authorList>
    </citation>
    <scope>NUCLEOTIDE SEQUENCE [LARGE SCALE GENOMIC DNA]</scope>
    <source>
        <strain evidence="3 4">426-9</strain>
    </source>
</reference>